<dbReference type="AlphaFoldDB" id="A0A1N6K4E1"/>
<dbReference type="Gene3D" id="2.160.20.10">
    <property type="entry name" value="Single-stranded right-handed beta-helix, Pectin lyase-like"/>
    <property type="match status" value="1"/>
</dbReference>
<dbReference type="GO" id="GO:0004650">
    <property type="term" value="F:polygalacturonase activity"/>
    <property type="evidence" value="ECO:0007669"/>
    <property type="project" value="InterPro"/>
</dbReference>
<dbReference type="PROSITE" id="PS00697">
    <property type="entry name" value="DNA_LIGASE_A1"/>
    <property type="match status" value="1"/>
</dbReference>
<dbReference type="PANTHER" id="PTHR31339">
    <property type="entry name" value="PECTIN LYASE-RELATED"/>
    <property type="match status" value="1"/>
</dbReference>
<evidence type="ECO:0000313" key="5">
    <source>
        <dbReference type="EMBL" id="SIO51186.1"/>
    </source>
</evidence>
<dbReference type="EMBL" id="FSRA01000002">
    <property type="protein sequence ID" value="SIO51186.1"/>
    <property type="molecule type" value="Genomic_DNA"/>
</dbReference>
<dbReference type="InterPro" id="IPR000743">
    <property type="entry name" value="Glyco_hydro_28"/>
</dbReference>
<keyword evidence="6" id="KW-1185">Reference proteome</keyword>
<dbReference type="InterPro" id="IPR012334">
    <property type="entry name" value="Pectin_lyas_fold"/>
</dbReference>
<comment type="similarity">
    <text evidence="1 4">Belongs to the glycosyl hydrolase 28 family.</text>
</comment>
<proteinExistence type="inferred from homology"/>
<name>A0A1N6K4E1_9BACT</name>
<dbReference type="OrthoDB" id="9795222at2"/>
<evidence type="ECO:0000256" key="3">
    <source>
        <dbReference type="ARBA" id="ARBA00023295"/>
    </source>
</evidence>
<gene>
    <name evidence="5" type="ORF">SAMN04488055_5017</name>
</gene>
<dbReference type="GO" id="GO:0003909">
    <property type="term" value="F:DNA ligase activity"/>
    <property type="evidence" value="ECO:0007669"/>
    <property type="project" value="InterPro"/>
</dbReference>
<dbReference type="PANTHER" id="PTHR31339:SF9">
    <property type="entry name" value="PLASMIN AND FIBRONECTIN-BINDING PROTEIN A"/>
    <property type="match status" value="1"/>
</dbReference>
<dbReference type="InterPro" id="IPR006311">
    <property type="entry name" value="TAT_signal"/>
</dbReference>
<dbReference type="InterPro" id="IPR016059">
    <property type="entry name" value="DNA_ligase_ATP-dep_CS"/>
</dbReference>
<dbReference type="InterPro" id="IPR011050">
    <property type="entry name" value="Pectin_lyase_fold/virulence"/>
</dbReference>
<dbReference type="InterPro" id="IPR051801">
    <property type="entry name" value="GH28_Enzymes"/>
</dbReference>
<dbReference type="PROSITE" id="PS51318">
    <property type="entry name" value="TAT"/>
    <property type="match status" value="1"/>
</dbReference>
<keyword evidence="2 4" id="KW-0378">Hydrolase</keyword>
<evidence type="ECO:0000256" key="1">
    <source>
        <dbReference type="ARBA" id="ARBA00008834"/>
    </source>
</evidence>
<evidence type="ECO:0000256" key="2">
    <source>
        <dbReference type="ARBA" id="ARBA00022801"/>
    </source>
</evidence>
<accession>A0A1N6K4E1</accession>
<dbReference type="Proteomes" id="UP000185003">
    <property type="component" value="Unassembled WGS sequence"/>
</dbReference>
<dbReference type="RefSeq" id="WP_143197569.1">
    <property type="nucleotide sequence ID" value="NZ_FSRA01000002.1"/>
</dbReference>
<dbReference type="GO" id="GO:0005975">
    <property type="term" value="P:carbohydrate metabolic process"/>
    <property type="evidence" value="ECO:0007669"/>
    <property type="project" value="InterPro"/>
</dbReference>
<protein>
    <submittedName>
        <fullName evidence="5">Glycosyl hydrolases family 28</fullName>
    </submittedName>
</protein>
<organism evidence="5 6">
    <name type="scientific">Chitinophaga niabensis</name>
    <dbReference type="NCBI Taxonomy" id="536979"/>
    <lineage>
        <taxon>Bacteria</taxon>
        <taxon>Pseudomonadati</taxon>
        <taxon>Bacteroidota</taxon>
        <taxon>Chitinophagia</taxon>
        <taxon>Chitinophagales</taxon>
        <taxon>Chitinophagaceae</taxon>
        <taxon>Chitinophaga</taxon>
    </lineage>
</organism>
<sequence length="546" mass="58746">MTSSNNMLSRRNWLGFITTASIFATGTKVFGAPAPKAAASSGIYNIRDFGAQGDGVTLDTKAIQSAINTCAQAQGGMVLIPAGIFVTGTLELKSNVTLHIAAQGKILGTGDGKQYYAAEAIPTTGEWTMGDGNVGLIFAANAENISIEGKGTIDGQGVLFKSAVKGEVPPAGISGNKRPHHLLFYKCKNLSVKDIFLTNSAYHSVRVCVCKEVKLDGIRIHSRVIHNNDGFHFISSEHVHVSNCDVKCQDDACALFGSNKYVTITNCSFSTRWSVFRFGGGYSENITVSGCLIYETYGCPIKMRCDHLSHFENISFSNIIMQGVTGPVSIGLGPQRPQPGEVLPKPGIVKNISFNHIRATVVKPLPLTESLQDSKYNAGEMFSCIILNGMDEGFLENISFDDVHITFPGGGTAEQAAVRDVPKVASEYYVIGVPPAHGIFARNVKGLTMNNVRLQTQTPDLRPAMVLDHVKDAALNGCSITGVDEVVRCIDVQDVLFQAPRVLSPSKIFMQVEGMANRNIKIEGGDLSKVTTPLAGAWKEIVKLRD</sequence>
<dbReference type="STRING" id="536979.SAMN04488055_5017"/>
<reference evidence="5 6" key="1">
    <citation type="submission" date="2016-11" db="EMBL/GenBank/DDBJ databases">
        <authorList>
            <person name="Jaros S."/>
            <person name="Januszkiewicz K."/>
            <person name="Wedrychowicz H."/>
        </authorList>
    </citation>
    <scope>NUCLEOTIDE SEQUENCE [LARGE SCALE GENOMIC DNA]</scope>
    <source>
        <strain evidence="5 6">DSM 24787</strain>
    </source>
</reference>
<evidence type="ECO:0000256" key="4">
    <source>
        <dbReference type="RuleBase" id="RU361169"/>
    </source>
</evidence>
<dbReference type="SUPFAM" id="SSF51126">
    <property type="entry name" value="Pectin lyase-like"/>
    <property type="match status" value="1"/>
</dbReference>
<keyword evidence="3 4" id="KW-0326">Glycosidase</keyword>
<dbReference type="Pfam" id="PF00295">
    <property type="entry name" value="Glyco_hydro_28"/>
    <property type="match status" value="1"/>
</dbReference>
<evidence type="ECO:0000313" key="6">
    <source>
        <dbReference type="Proteomes" id="UP000185003"/>
    </source>
</evidence>